<organism evidence="3 4">
    <name type="scientific">Candidatus Prevotella avicola</name>
    <dbReference type="NCBI Taxonomy" id="2838738"/>
    <lineage>
        <taxon>Bacteria</taxon>
        <taxon>Pseudomonadati</taxon>
        <taxon>Bacteroidota</taxon>
        <taxon>Bacteroidia</taxon>
        <taxon>Bacteroidales</taxon>
        <taxon>Prevotellaceae</taxon>
        <taxon>Prevotella</taxon>
    </lineage>
</organism>
<dbReference type="PANTHER" id="PTHR30448">
    <property type="entry name" value="RNASE ADAPTER PROTEIN RAPZ"/>
    <property type="match status" value="1"/>
</dbReference>
<dbReference type="InterPro" id="IPR005337">
    <property type="entry name" value="RapZ-like"/>
</dbReference>
<evidence type="ECO:0000259" key="2">
    <source>
        <dbReference type="Pfam" id="PF22740"/>
    </source>
</evidence>
<dbReference type="Gene3D" id="3.30.200.20">
    <property type="entry name" value="Phosphorylase Kinase, domain 1"/>
    <property type="match status" value="1"/>
</dbReference>
<dbReference type="Gene3D" id="3.90.1200.10">
    <property type="match status" value="1"/>
</dbReference>
<evidence type="ECO:0000313" key="4">
    <source>
        <dbReference type="Proteomes" id="UP000824055"/>
    </source>
</evidence>
<proteinExistence type="predicted"/>
<dbReference type="InterPro" id="IPR011009">
    <property type="entry name" value="Kinase-like_dom_sf"/>
</dbReference>
<dbReference type="Pfam" id="PF01636">
    <property type="entry name" value="APH"/>
    <property type="match status" value="1"/>
</dbReference>
<reference evidence="3" key="2">
    <citation type="submission" date="2021-04" db="EMBL/GenBank/DDBJ databases">
        <authorList>
            <person name="Gilroy R."/>
        </authorList>
    </citation>
    <scope>NUCLEOTIDE SEQUENCE</scope>
    <source>
        <strain evidence="3">ChiHecec3B27-8219</strain>
    </source>
</reference>
<gene>
    <name evidence="3" type="ORF">H9966_07910</name>
</gene>
<evidence type="ECO:0000313" key="3">
    <source>
        <dbReference type="EMBL" id="HIZ69787.1"/>
    </source>
</evidence>
<name>A0A9D2JX38_9BACT</name>
<feature type="domain" description="Aminoglycoside phosphotransferase" evidence="1">
    <location>
        <begin position="21"/>
        <end position="234"/>
    </location>
</feature>
<dbReference type="PANTHER" id="PTHR30448:SF0">
    <property type="entry name" value="RNASE ADAPTER PROTEIN RAPZ"/>
    <property type="match status" value="1"/>
</dbReference>
<dbReference type="AlphaFoldDB" id="A0A9D2JX38"/>
<accession>A0A9D2JX38</accession>
<sequence length="520" mass="60056">MNRLLKLYAQWAGQEPAQVAPLPLQGSNRKYYRLTGHDGSTVIGVLGTSVEEDHAFVYLSNHFSLRQLPVPKILAVSEDELCYLQTDLGSLSLFDAIKGGREAGGRYNQREKALLARVIRELPNLQIRGARGLDWSNCYPQPEFDADSVLFDLNYFKYCFLKPSELDFHELKLEANFRLLAKDLTSESMESFMYRDFQSRNVMLDAVGNPYFIDFQGGRKGPFYYDLASFLWQASAHYSFKLRRELVWEYYQSLKHYVEVPSVRHFVNRLSLFVLFRTLQVLGAYGFRGYFERKRHFLESIPPAMRNLRDLLTMGEKVFPYPYLMEVLKRLTELPQFALIEQPAANRFDGYKTTEKNIYPAHPQDGPATYSKYDGKGPLVVRVYSFSFRKGIPEDPSGNGGGYVFDCRSTHNPGRYEPYKKLTGLDAPVIRFLEDDGEILQFLDSVYKLADHHVRRYIQRGFTSLMFSFGCTGGQHRSVYSAQHLAEHIHDKFGIEVHVIHREQNINQVLPAWSKEEEAV</sequence>
<reference evidence="3" key="1">
    <citation type="journal article" date="2021" name="PeerJ">
        <title>Extensive microbial diversity within the chicken gut microbiome revealed by metagenomics and culture.</title>
        <authorList>
            <person name="Gilroy R."/>
            <person name="Ravi A."/>
            <person name="Getino M."/>
            <person name="Pursley I."/>
            <person name="Horton D.L."/>
            <person name="Alikhan N.F."/>
            <person name="Baker D."/>
            <person name="Gharbi K."/>
            <person name="Hall N."/>
            <person name="Watson M."/>
            <person name="Adriaenssens E.M."/>
            <person name="Foster-Nyarko E."/>
            <person name="Jarju S."/>
            <person name="Secka A."/>
            <person name="Antonio M."/>
            <person name="Oren A."/>
            <person name="Chaudhuri R.R."/>
            <person name="La Ragione R."/>
            <person name="Hildebrand F."/>
            <person name="Pallen M.J."/>
        </authorList>
    </citation>
    <scope>NUCLEOTIDE SEQUENCE</scope>
    <source>
        <strain evidence="3">ChiHecec3B27-8219</strain>
    </source>
</reference>
<dbReference type="Pfam" id="PF22740">
    <property type="entry name" value="PapZ_C"/>
    <property type="match status" value="1"/>
</dbReference>
<dbReference type="InterPro" id="IPR002575">
    <property type="entry name" value="Aminoglycoside_PTrfase"/>
</dbReference>
<dbReference type="SUPFAM" id="SSF56112">
    <property type="entry name" value="Protein kinase-like (PK-like)"/>
    <property type="match status" value="1"/>
</dbReference>
<feature type="domain" description="RapZ C-terminal" evidence="2">
    <location>
        <begin position="380"/>
        <end position="504"/>
    </location>
</feature>
<dbReference type="EMBL" id="DXBE01000057">
    <property type="protein sequence ID" value="HIZ69787.1"/>
    <property type="molecule type" value="Genomic_DNA"/>
</dbReference>
<protein>
    <submittedName>
        <fullName evidence="3">Phosphotransferase</fullName>
    </submittedName>
</protein>
<evidence type="ECO:0000259" key="1">
    <source>
        <dbReference type="Pfam" id="PF01636"/>
    </source>
</evidence>
<dbReference type="InterPro" id="IPR053931">
    <property type="entry name" value="RapZ_C"/>
</dbReference>
<dbReference type="Proteomes" id="UP000824055">
    <property type="component" value="Unassembled WGS sequence"/>
</dbReference>
<comment type="caution">
    <text evidence="3">The sequence shown here is derived from an EMBL/GenBank/DDBJ whole genome shotgun (WGS) entry which is preliminary data.</text>
</comment>
<dbReference type="GO" id="GO:0005524">
    <property type="term" value="F:ATP binding"/>
    <property type="evidence" value="ECO:0007669"/>
    <property type="project" value="InterPro"/>
</dbReference>